<dbReference type="InterPro" id="IPR032675">
    <property type="entry name" value="LRR_dom_sf"/>
</dbReference>
<evidence type="ECO:0000259" key="2">
    <source>
        <dbReference type="Pfam" id="PF00646"/>
    </source>
</evidence>
<dbReference type="SUPFAM" id="SSF52047">
    <property type="entry name" value="RNI-like"/>
    <property type="match status" value="1"/>
</dbReference>
<protein>
    <recommendedName>
        <fullName evidence="2">F-box domain-containing protein</fullName>
    </recommendedName>
</protein>
<evidence type="ECO:0000256" key="1">
    <source>
        <dbReference type="SAM" id="MobiDB-lite"/>
    </source>
</evidence>
<gene>
    <name evidence="3" type="ORF">HDU87_002004</name>
</gene>
<sequence>MPATGNGVPTPKTAEKIDAAHAAAKATDELSDALTRLSLTRAPRRVVMTDDALNKILRWLPPLEYHVVAPLVSKQWRRCIRRATNGRGWKSRVVLLNLRILLPDHAAETLSQADDGSELPKPKILITHPAPLNYWTVLPEEFCEATQTRMAGEGISVQTTLRKAPRDPERVREFLNGVLAMLIRRVRWWCERTDALEPSGDKVGSSVRSDEEGDGDSDEEDARLANAPNISLIPWQVTLVGSGKQAGNVDELSDLLAGFAPRVVELSQPPTNILDHLVTANAPIHILKLTGVGWDDMPNLARIGQFRDLRCLELSGRPVADQPPLAPAEDALVNHLLPLAELAGTLRELRIGCGYPIPTDKFRSFVQQVLVKLTSLRILYVDKLVQQKPTGAALSGTAAVTVGAEPALLAQLIYLPNLTELYCLKDLTPEFFAAVGPPPNPVPELRTLSVFYELLTTPEDLHAVLVLFAKHFPYLNRLSLNLNKSLSARQVLDVLAPAKQWLGLEWKHVVVEQIPMGVHDIALWGRLNLGDSRGFGIRWKGVR</sequence>
<comment type="caution">
    <text evidence="3">The sequence shown here is derived from an EMBL/GenBank/DDBJ whole genome shotgun (WGS) entry which is preliminary data.</text>
</comment>
<accession>A0AAD5TNN7</accession>
<organism evidence="3 4">
    <name type="scientific">Geranomyces variabilis</name>
    <dbReference type="NCBI Taxonomy" id="109894"/>
    <lineage>
        <taxon>Eukaryota</taxon>
        <taxon>Fungi</taxon>
        <taxon>Fungi incertae sedis</taxon>
        <taxon>Chytridiomycota</taxon>
        <taxon>Chytridiomycota incertae sedis</taxon>
        <taxon>Chytridiomycetes</taxon>
        <taxon>Spizellomycetales</taxon>
        <taxon>Powellomycetaceae</taxon>
        <taxon>Geranomyces</taxon>
    </lineage>
</organism>
<dbReference type="Pfam" id="PF00646">
    <property type="entry name" value="F-box"/>
    <property type="match status" value="1"/>
</dbReference>
<dbReference type="Gene3D" id="3.80.10.10">
    <property type="entry name" value="Ribonuclease Inhibitor"/>
    <property type="match status" value="1"/>
</dbReference>
<evidence type="ECO:0000313" key="3">
    <source>
        <dbReference type="EMBL" id="KAJ3180495.1"/>
    </source>
</evidence>
<keyword evidence="4" id="KW-1185">Reference proteome</keyword>
<evidence type="ECO:0000313" key="4">
    <source>
        <dbReference type="Proteomes" id="UP001212152"/>
    </source>
</evidence>
<reference evidence="3" key="1">
    <citation type="submission" date="2020-05" db="EMBL/GenBank/DDBJ databases">
        <title>Phylogenomic resolution of chytrid fungi.</title>
        <authorList>
            <person name="Stajich J.E."/>
            <person name="Amses K."/>
            <person name="Simmons R."/>
            <person name="Seto K."/>
            <person name="Myers J."/>
            <person name="Bonds A."/>
            <person name="Quandt C.A."/>
            <person name="Barry K."/>
            <person name="Liu P."/>
            <person name="Grigoriev I."/>
            <person name="Longcore J.E."/>
            <person name="James T.Y."/>
        </authorList>
    </citation>
    <scope>NUCLEOTIDE SEQUENCE</scope>
    <source>
        <strain evidence="3">JEL0379</strain>
    </source>
</reference>
<feature type="region of interest" description="Disordered" evidence="1">
    <location>
        <begin position="197"/>
        <end position="221"/>
    </location>
</feature>
<dbReference type="InterPro" id="IPR001810">
    <property type="entry name" value="F-box_dom"/>
</dbReference>
<proteinExistence type="predicted"/>
<dbReference type="EMBL" id="JADGJQ010000016">
    <property type="protein sequence ID" value="KAJ3180495.1"/>
    <property type="molecule type" value="Genomic_DNA"/>
</dbReference>
<dbReference type="AlphaFoldDB" id="A0AAD5TNN7"/>
<name>A0AAD5TNN7_9FUNG</name>
<feature type="domain" description="F-box" evidence="2">
    <location>
        <begin position="50"/>
        <end position="82"/>
    </location>
</feature>
<dbReference type="Proteomes" id="UP001212152">
    <property type="component" value="Unassembled WGS sequence"/>
</dbReference>
<feature type="compositionally biased region" description="Acidic residues" evidence="1">
    <location>
        <begin position="211"/>
        <end position="221"/>
    </location>
</feature>